<dbReference type="PANTHER" id="PTHR45633">
    <property type="entry name" value="60 KDA HEAT SHOCK PROTEIN, MITOCHONDRIAL"/>
    <property type="match status" value="1"/>
</dbReference>
<keyword evidence="4" id="KW-1185">Reference proteome</keyword>
<dbReference type="SUPFAM" id="SSF54849">
    <property type="entry name" value="GroEL-intermediate domain like"/>
    <property type="match status" value="1"/>
</dbReference>
<gene>
    <name evidence="3" type="ORF">WB794_13405</name>
</gene>
<protein>
    <submittedName>
        <fullName evidence="3">Uncharacterized protein</fullName>
    </submittedName>
</protein>
<dbReference type="PRINTS" id="PR00298">
    <property type="entry name" value="CHAPERONIN60"/>
</dbReference>
<organism evidence="3 4">
    <name type="scientific">Denitratimonas tolerans</name>
    <dbReference type="NCBI Taxonomy" id="1338420"/>
    <lineage>
        <taxon>Bacteria</taxon>
        <taxon>Pseudomonadati</taxon>
        <taxon>Pseudomonadota</taxon>
        <taxon>Gammaproteobacteria</taxon>
        <taxon>Lysobacterales</taxon>
        <taxon>Lysobacteraceae</taxon>
        <taxon>Denitratimonas</taxon>
    </lineage>
</organism>
<dbReference type="Gene3D" id="3.30.260.10">
    <property type="entry name" value="TCP-1-like chaperonin intermediate domain"/>
    <property type="match status" value="1"/>
</dbReference>
<accession>A0AAW9R8R5</accession>
<dbReference type="InterPro" id="IPR027410">
    <property type="entry name" value="TCP-1-like_intermed_sf"/>
</dbReference>
<evidence type="ECO:0000256" key="1">
    <source>
        <dbReference type="ARBA" id="ARBA00006607"/>
    </source>
</evidence>
<evidence type="ECO:0000313" key="4">
    <source>
        <dbReference type="Proteomes" id="UP001364472"/>
    </source>
</evidence>
<reference evidence="3 4" key="1">
    <citation type="journal article" date="2016" name="Antonie Van Leeuwenhoek">
        <title>Denitratimonas tolerans gen. nov., sp. nov., a denitrifying bacterium isolated from a bioreactor for tannery wastewater treatment.</title>
        <authorList>
            <person name="Han S.I."/>
            <person name="Kim J.O."/>
            <person name="Lee Y.R."/>
            <person name="Ekpeghere K.I."/>
            <person name="Koh S.C."/>
            <person name="Whang K.S."/>
        </authorList>
    </citation>
    <scope>NUCLEOTIDE SEQUENCE [LARGE SCALE GENOMIC DNA]</scope>
    <source>
        <strain evidence="3 4">KACC 17565</strain>
    </source>
</reference>
<feature type="non-terminal residue" evidence="3">
    <location>
        <position position="73"/>
    </location>
</feature>
<dbReference type="InterPro" id="IPR001844">
    <property type="entry name" value="Cpn60/GroEL"/>
</dbReference>
<dbReference type="RefSeq" id="WP_337336355.1">
    <property type="nucleotide sequence ID" value="NZ_JBBDHC010000034.1"/>
</dbReference>
<comment type="similarity">
    <text evidence="1">Belongs to the chaperonin (HSP60) family.</text>
</comment>
<dbReference type="EMBL" id="JBBDHC010000034">
    <property type="protein sequence ID" value="MEJ1250655.1"/>
    <property type="molecule type" value="Genomic_DNA"/>
</dbReference>
<dbReference type="GO" id="GO:0042026">
    <property type="term" value="P:protein refolding"/>
    <property type="evidence" value="ECO:0007669"/>
    <property type="project" value="InterPro"/>
</dbReference>
<name>A0AAW9R8R5_9GAMM</name>
<keyword evidence="2" id="KW-0143">Chaperone</keyword>
<comment type="caution">
    <text evidence="3">The sequence shown here is derived from an EMBL/GenBank/DDBJ whole genome shotgun (WGS) entry which is preliminary data.</text>
</comment>
<evidence type="ECO:0000313" key="3">
    <source>
        <dbReference type="EMBL" id="MEJ1250655.1"/>
    </source>
</evidence>
<sequence>MPFLCRGGAHFLTLGAVLFCIAVADYDREKLQERAAKLSGGVAVVKVGAATEVEMKEKKARVEDALHATRAAV</sequence>
<dbReference type="AlphaFoldDB" id="A0AAW9R8R5"/>
<dbReference type="GO" id="GO:0140662">
    <property type="term" value="F:ATP-dependent protein folding chaperone"/>
    <property type="evidence" value="ECO:0007669"/>
    <property type="project" value="InterPro"/>
</dbReference>
<proteinExistence type="inferred from homology"/>
<evidence type="ECO:0000256" key="2">
    <source>
        <dbReference type="ARBA" id="ARBA00023186"/>
    </source>
</evidence>
<dbReference type="Proteomes" id="UP001364472">
    <property type="component" value="Unassembled WGS sequence"/>
</dbReference>